<dbReference type="KEGG" id="mng:MNEG_0712"/>
<dbReference type="RefSeq" id="XP_013906254.1">
    <property type="nucleotide sequence ID" value="XM_014050800.1"/>
</dbReference>
<sequence length="132" mass="14079">MAQVFNTAAGGKPVLAGPGWSSLNMHPAVRKWWLDSVAATLNMVTLHVYAGDIFSNPNIEDLLSDKVMDMPNLLELVKLAQMYNLPVRVSEAALLSYGGVQGVSDVAGSAVWVLDSALEVCLMARTASIFTG</sequence>
<dbReference type="InterPro" id="IPR017853">
    <property type="entry name" value="GH"/>
</dbReference>
<dbReference type="GeneID" id="25726830"/>
<dbReference type="EMBL" id="KK100280">
    <property type="protein sequence ID" value="KIZ07235.1"/>
    <property type="molecule type" value="Genomic_DNA"/>
</dbReference>
<keyword evidence="2" id="KW-1185">Reference proteome</keyword>
<accession>A0A0D2MXM7</accession>
<dbReference type="SUPFAM" id="SSF51445">
    <property type="entry name" value="(Trans)glycosidases"/>
    <property type="match status" value="1"/>
</dbReference>
<name>A0A0D2MXM7_9CHLO</name>
<gene>
    <name evidence="1" type="ORF">MNEG_0712</name>
</gene>
<proteinExistence type="predicted"/>
<dbReference type="OrthoDB" id="2796951at2759"/>
<evidence type="ECO:0000313" key="1">
    <source>
        <dbReference type="EMBL" id="KIZ07235.1"/>
    </source>
</evidence>
<reference evidence="1 2" key="1">
    <citation type="journal article" date="2013" name="BMC Genomics">
        <title>Reconstruction of the lipid metabolism for the microalga Monoraphidium neglectum from its genome sequence reveals characteristics suitable for biofuel production.</title>
        <authorList>
            <person name="Bogen C."/>
            <person name="Al-Dilaimi A."/>
            <person name="Albersmeier A."/>
            <person name="Wichmann J."/>
            <person name="Grundmann M."/>
            <person name="Rupp O."/>
            <person name="Lauersen K.J."/>
            <person name="Blifernez-Klassen O."/>
            <person name="Kalinowski J."/>
            <person name="Goesmann A."/>
            <person name="Mussgnug J.H."/>
            <person name="Kruse O."/>
        </authorList>
    </citation>
    <scope>NUCLEOTIDE SEQUENCE [LARGE SCALE GENOMIC DNA]</scope>
    <source>
        <strain evidence="1 2">SAG 48.87</strain>
    </source>
</reference>
<dbReference type="Proteomes" id="UP000054498">
    <property type="component" value="Unassembled WGS sequence"/>
</dbReference>
<evidence type="ECO:0000313" key="2">
    <source>
        <dbReference type="Proteomes" id="UP000054498"/>
    </source>
</evidence>
<dbReference type="AlphaFoldDB" id="A0A0D2MXM7"/>
<organism evidence="1 2">
    <name type="scientific">Monoraphidium neglectum</name>
    <dbReference type="NCBI Taxonomy" id="145388"/>
    <lineage>
        <taxon>Eukaryota</taxon>
        <taxon>Viridiplantae</taxon>
        <taxon>Chlorophyta</taxon>
        <taxon>core chlorophytes</taxon>
        <taxon>Chlorophyceae</taxon>
        <taxon>CS clade</taxon>
        <taxon>Sphaeropleales</taxon>
        <taxon>Selenastraceae</taxon>
        <taxon>Monoraphidium</taxon>
    </lineage>
</organism>
<protein>
    <submittedName>
        <fullName evidence="1">Uncharacterized protein</fullName>
    </submittedName>
</protein>
<dbReference type="Gene3D" id="3.20.20.80">
    <property type="entry name" value="Glycosidases"/>
    <property type="match status" value="1"/>
</dbReference>